<feature type="transmembrane region" description="Helical" evidence="1">
    <location>
        <begin position="152"/>
        <end position="175"/>
    </location>
</feature>
<feature type="transmembrane region" description="Helical" evidence="1">
    <location>
        <begin position="113"/>
        <end position="140"/>
    </location>
</feature>
<dbReference type="InterPro" id="IPR045611">
    <property type="entry name" value="DUF6449"/>
</dbReference>
<dbReference type="RefSeq" id="WP_156342619.1">
    <property type="nucleotide sequence ID" value="NZ_CACRSY010000014.1"/>
</dbReference>
<dbReference type="EMBL" id="CACRSY010000014">
    <property type="protein sequence ID" value="VYT23836.1"/>
    <property type="molecule type" value="Genomic_DNA"/>
</dbReference>
<feature type="transmembrane region" description="Helical" evidence="1">
    <location>
        <begin position="246"/>
        <end position="265"/>
    </location>
</feature>
<keyword evidence="1" id="KW-0812">Transmembrane</keyword>
<feature type="transmembrane region" description="Helical" evidence="1">
    <location>
        <begin position="71"/>
        <end position="92"/>
    </location>
</feature>
<dbReference type="AlphaFoldDB" id="A0A6N2VA05"/>
<feature type="transmembrane region" description="Helical" evidence="1">
    <location>
        <begin position="182"/>
        <end position="200"/>
    </location>
</feature>
<proteinExistence type="predicted"/>
<reference evidence="3" key="1">
    <citation type="submission" date="2019-11" db="EMBL/GenBank/DDBJ databases">
        <authorList>
            <person name="Feng L."/>
        </authorList>
    </citation>
    <scope>NUCLEOTIDE SEQUENCE</scope>
    <source>
        <strain evidence="3">BhanseniiLFYP23</strain>
    </source>
</reference>
<feature type="transmembrane region" description="Helical" evidence="1">
    <location>
        <begin position="344"/>
        <end position="362"/>
    </location>
</feature>
<keyword evidence="1" id="KW-0472">Membrane</keyword>
<feature type="transmembrane region" description="Helical" evidence="1">
    <location>
        <begin position="285"/>
        <end position="304"/>
    </location>
</feature>
<feature type="transmembrane region" description="Helical" evidence="1">
    <location>
        <begin position="20"/>
        <end position="41"/>
    </location>
</feature>
<keyword evidence="1" id="KW-1133">Transmembrane helix</keyword>
<dbReference type="Pfam" id="PF20047">
    <property type="entry name" value="DUF6449"/>
    <property type="match status" value="1"/>
</dbReference>
<evidence type="ECO:0000256" key="1">
    <source>
        <dbReference type="SAM" id="Phobius"/>
    </source>
</evidence>
<sequence>MTSRNYLFNSIKENIRRNFYLFILITLGFLAIFPLKTIMALDRAKAIIPMENEMNPVKMEFLNCIGMENNMATIFIGVIAVLLGIIGFCYLYSGEKTDFYHSLPLKREELFVIPFFSGFFMFFVPYLLSVGITYLIGIGYHGVSAQSGVQTIVAIGMNILFFLELYVFAILAILLTGNLFTGILAFAGFMSYGWIVYGAYHYMNNMFFDTLAQFQEPGITKYLSPIISHLDALDLWVAKTGSIRGYVIYAVILIAVVLAVDVCIYKIRPSESFHKSVAFQKLQPMIKVCAVLPISVLISLFFSAGMEHEFLWLCVSVILVSIVLSCVFEFLFTMDIRKCIRPQISTGVILAVLAVVLAGYKMDILGVDEYLPEKDDVETMSVYFTSINERANYPMKYPVGADEQMERNQTKDFDAIYEMAKLGVNYYKDHDKQSVDIAPAFLRTQSTWALTEEDESVMVSVYIRYHLKNGRTVNRAYYLPESKEILALASDIYDNWDYKKTMLPTSYVSEQDIEYLYVKDIFDKRLQLNATEDVIDNIYKTYKGELESMTLEQSSKDRILGYLSVEEKIEENYNQTTDFPIYESFTKTRELLENAGQPLKELSSDDILSITCYGTRSNGEYVEEVITDKAEIEEILPSLTYEMGHYGLGSKVSYELNFNILFEDRGTQMQNNLYMMEGEAFNSLLEKLNID</sequence>
<evidence type="ECO:0000313" key="3">
    <source>
        <dbReference type="EMBL" id="VYT23836.1"/>
    </source>
</evidence>
<gene>
    <name evidence="3" type="ORF">BHLFYP23_00789</name>
</gene>
<accession>A0A6N2VA05</accession>
<organism evidence="3">
    <name type="scientific">Blautia hansenii</name>
    <name type="common">Ruminococcus hansenii</name>
    <dbReference type="NCBI Taxonomy" id="1322"/>
    <lineage>
        <taxon>Bacteria</taxon>
        <taxon>Bacillati</taxon>
        <taxon>Bacillota</taxon>
        <taxon>Clostridia</taxon>
        <taxon>Lachnospirales</taxon>
        <taxon>Lachnospiraceae</taxon>
        <taxon>Blautia</taxon>
    </lineage>
</organism>
<name>A0A6N2VA05_BLAHA</name>
<evidence type="ECO:0000259" key="2">
    <source>
        <dbReference type="Pfam" id="PF20047"/>
    </source>
</evidence>
<feature type="domain" description="DUF6449" evidence="2">
    <location>
        <begin position="465"/>
        <end position="596"/>
    </location>
</feature>
<feature type="transmembrane region" description="Helical" evidence="1">
    <location>
        <begin position="310"/>
        <end position="332"/>
    </location>
</feature>
<protein>
    <recommendedName>
        <fullName evidence="2">DUF6449 domain-containing protein</fullName>
    </recommendedName>
</protein>